<sequence length="52" mass="5864">MSINKIFVELDVLGSIILLLNRLILQLVLNKIMLSFNSPRCVRILANQGNVL</sequence>
<evidence type="ECO:0000256" key="1">
    <source>
        <dbReference type="SAM" id="Phobius"/>
    </source>
</evidence>
<protein>
    <submittedName>
        <fullName evidence="2">Uncharacterized protein</fullName>
    </submittedName>
</protein>
<reference evidence="2" key="1">
    <citation type="submission" date="2018-05" db="EMBL/GenBank/DDBJ databases">
        <authorList>
            <person name="Lanie J.A."/>
            <person name="Ng W.-L."/>
            <person name="Kazmierczak K.M."/>
            <person name="Andrzejewski T.M."/>
            <person name="Davidsen T.M."/>
            <person name="Wayne K.J."/>
            <person name="Tettelin H."/>
            <person name="Glass J.I."/>
            <person name="Rusch D."/>
            <person name="Podicherti R."/>
            <person name="Tsui H.-C.T."/>
            <person name="Winkler M.E."/>
        </authorList>
    </citation>
    <scope>NUCLEOTIDE SEQUENCE</scope>
</reference>
<proteinExistence type="predicted"/>
<name>A0A381ZJE4_9ZZZZ</name>
<dbReference type="EMBL" id="UINC01021542">
    <property type="protein sequence ID" value="SVA89309.1"/>
    <property type="molecule type" value="Genomic_DNA"/>
</dbReference>
<feature type="transmembrane region" description="Helical" evidence="1">
    <location>
        <begin position="6"/>
        <end position="25"/>
    </location>
</feature>
<gene>
    <name evidence="2" type="ORF">METZ01_LOCUS142163</name>
</gene>
<organism evidence="2">
    <name type="scientific">marine metagenome</name>
    <dbReference type="NCBI Taxonomy" id="408172"/>
    <lineage>
        <taxon>unclassified sequences</taxon>
        <taxon>metagenomes</taxon>
        <taxon>ecological metagenomes</taxon>
    </lineage>
</organism>
<dbReference type="AlphaFoldDB" id="A0A381ZJE4"/>
<keyword evidence="1" id="KW-0472">Membrane</keyword>
<keyword evidence="1" id="KW-1133">Transmembrane helix</keyword>
<accession>A0A381ZJE4</accession>
<evidence type="ECO:0000313" key="2">
    <source>
        <dbReference type="EMBL" id="SVA89309.1"/>
    </source>
</evidence>
<keyword evidence="1" id="KW-0812">Transmembrane</keyword>